<feature type="signal peptide" evidence="1">
    <location>
        <begin position="1"/>
        <end position="21"/>
    </location>
</feature>
<dbReference type="Proteomes" id="UP000253410">
    <property type="component" value="Unassembled WGS sequence"/>
</dbReference>
<name>A0A365Y443_9BACT</name>
<comment type="caution">
    <text evidence="3">The sequence shown here is derived from an EMBL/GenBank/DDBJ whole genome shotgun (WGS) entry which is preliminary data.</text>
</comment>
<keyword evidence="4" id="KW-1185">Reference proteome</keyword>
<gene>
    <name evidence="3" type="ORF">DF182_09355</name>
</gene>
<feature type="domain" description="DUF4397" evidence="2">
    <location>
        <begin position="97"/>
        <end position="174"/>
    </location>
</feature>
<dbReference type="PROSITE" id="PS51257">
    <property type="entry name" value="PROKAR_LIPOPROTEIN"/>
    <property type="match status" value="1"/>
</dbReference>
<feature type="chain" id="PRO_5016595220" description="DUF4397 domain-containing protein" evidence="1">
    <location>
        <begin position="22"/>
        <end position="272"/>
    </location>
</feature>
<dbReference type="RefSeq" id="WP_113615364.1">
    <property type="nucleotide sequence ID" value="NZ_QFFJ01000001.1"/>
</dbReference>
<proteinExistence type="predicted"/>
<dbReference type="InterPro" id="IPR025510">
    <property type="entry name" value="DUF4397"/>
</dbReference>
<evidence type="ECO:0000259" key="2">
    <source>
        <dbReference type="Pfam" id="PF14344"/>
    </source>
</evidence>
<keyword evidence="1" id="KW-0732">Signal</keyword>
<organism evidence="3 4">
    <name type="scientific">Chitinophaga flava</name>
    <dbReference type="NCBI Taxonomy" id="2259036"/>
    <lineage>
        <taxon>Bacteria</taxon>
        <taxon>Pseudomonadati</taxon>
        <taxon>Bacteroidota</taxon>
        <taxon>Chitinophagia</taxon>
        <taxon>Chitinophagales</taxon>
        <taxon>Chitinophagaceae</taxon>
        <taxon>Chitinophaga</taxon>
    </lineage>
</organism>
<dbReference type="AlphaFoldDB" id="A0A365Y443"/>
<evidence type="ECO:0000313" key="3">
    <source>
        <dbReference type="EMBL" id="RBL92764.1"/>
    </source>
</evidence>
<evidence type="ECO:0000313" key="4">
    <source>
        <dbReference type="Proteomes" id="UP000253410"/>
    </source>
</evidence>
<sequence>MRIIYSYTRLAVIIGLLFATACRQQDNDLQPEDAQIGFYNASEYIRLQLKNTPKANYLFVDTKDTVPSGAVPRFTNSDYINQFPNKFYYVNHPQPWLSYIRVAPGAHQLILRDTSMRRTLVIDTVLSQHGEPMTVYFADDKGKFRTWKLSDQVNTKSDSIYLRILNLSPDAGKVFLTINGKVPTGLPASLDYGDVTRFTGRAVSGPDTLRVRFYQQSAPDAAIISATLLTTPGSAYNIVLKGNLMAQSFKDPLTGLVLNYDASLKLALTQVK</sequence>
<protein>
    <recommendedName>
        <fullName evidence="2">DUF4397 domain-containing protein</fullName>
    </recommendedName>
</protein>
<dbReference type="OrthoDB" id="652342at2"/>
<accession>A0A365Y443</accession>
<dbReference type="EMBL" id="QFFJ01000001">
    <property type="protein sequence ID" value="RBL92764.1"/>
    <property type="molecule type" value="Genomic_DNA"/>
</dbReference>
<reference evidence="3 4" key="1">
    <citation type="submission" date="2018-05" db="EMBL/GenBank/DDBJ databases">
        <title>Chitinophaga sp. K3CV102501T nov., isolated from isolated from a monsoon evergreen broad-leaved forest soil.</title>
        <authorList>
            <person name="Lv Y."/>
        </authorList>
    </citation>
    <scope>NUCLEOTIDE SEQUENCE [LARGE SCALE GENOMIC DNA]</scope>
    <source>
        <strain evidence="3 4">GDMCC 1.1325</strain>
    </source>
</reference>
<evidence type="ECO:0000256" key="1">
    <source>
        <dbReference type="SAM" id="SignalP"/>
    </source>
</evidence>
<dbReference type="Pfam" id="PF14344">
    <property type="entry name" value="DUF4397"/>
    <property type="match status" value="1"/>
</dbReference>